<evidence type="ECO:0000313" key="8">
    <source>
        <dbReference type="EMBL" id="QGH33658.1"/>
    </source>
</evidence>
<evidence type="ECO:0000256" key="4">
    <source>
        <dbReference type="ARBA" id="ARBA00023139"/>
    </source>
</evidence>
<dbReference type="Pfam" id="PF13416">
    <property type="entry name" value="SBP_bac_8"/>
    <property type="match status" value="1"/>
</dbReference>
<organism evidence="8 9">
    <name type="scientific">Gracilibacillus salitolerans</name>
    <dbReference type="NCBI Taxonomy" id="2663022"/>
    <lineage>
        <taxon>Bacteria</taxon>
        <taxon>Bacillati</taxon>
        <taxon>Bacillota</taxon>
        <taxon>Bacilli</taxon>
        <taxon>Bacillales</taxon>
        <taxon>Bacillaceae</taxon>
        <taxon>Gracilibacillus</taxon>
    </lineage>
</organism>
<feature type="signal peptide" evidence="7">
    <location>
        <begin position="1"/>
        <end position="19"/>
    </location>
</feature>
<keyword evidence="9" id="KW-1185">Reference proteome</keyword>
<dbReference type="RefSeq" id="WP_153790667.1">
    <property type="nucleotide sequence ID" value="NZ_CP045915.1"/>
</dbReference>
<accession>A0A5Q2TJZ4</accession>
<reference evidence="8 9" key="1">
    <citation type="submission" date="2019-11" db="EMBL/GenBank/DDBJ databases">
        <title>Gracilibacillus salitolerans sp. nov., a moderate halophile isolated from a saline soil in northwest China.</title>
        <authorList>
            <person name="Gan L."/>
        </authorList>
    </citation>
    <scope>NUCLEOTIDE SEQUENCE [LARGE SCALE GENOMIC DNA]</scope>
    <source>
        <strain evidence="8 9">SCU50</strain>
    </source>
</reference>
<dbReference type="AlphaFoldDB" id="A0A5Q2TJZ4"/>
<keyword evidence="2 7" id="KW-0732">Signal</keyword>
<keyword evidence="3" id="KW-0472">Membrane</keyword>
<evidence type="ECO:0000256" key="3">
    <source>
        <dbReference type="ARBA" id="ARBA00023136"/>
    </source>
</evidence>
<evidence type="ECO:0000256" key="2">
    <source>
        <dbReference type="ARBA" id="ARBA00022729"/>
    </source>
</evidence>
<name>A0A5Q2TJZ4_9BACI</name>
<dbReference type="EMBL" id="CP045915">
    <property type="protein sequence ID" value="QGH33658.1"/>
    <property type="molecule type" value="Genomic_DNA"/>
</dbReference>
<feature type="chain" id="PRO_5038620935" evidence="7">
    <location>
        <begin position="20"/>
        <end position="434"/>
    </location>
</feature>
<feature type="region of interest" description="Disordered" evidence="6">
    <location>
        <begin position="24"/>
        <end position="44"/>
    </location>
</feature>
<dbReference type="PROSITE" id="PS51257">
    <property type="entry name" value="PROKAR_LIPOPROTEIN"/>
    <property type="match status" value="1"/>
</dbReference>
<dbReference type="Proteomes" id="UP000339690">
    <property type="component" value="Chromosome"/>
</dbReference>
<proteinExistence type="predicted"/>
<dbReference type="PANTHER" id="PTHR43649">
    <property type="entry name" value="ARABINOSE-BINDING PROTEIN-RELATED"/>
    <property type="match status" value="1"/>
</dbReference>
<evidence type="ECO:0000256" key="1">
    <source>
        <dbReference type="ARBA" id="ARBA00022475"/>
    </source>
</evidence>
<dbReference type="SUPFAM" id="SSF53850">
    <property type="entry name" value="Periplasmic binding protein-like II"/>
    <property type="match status" value="1"/>
</dbReference>
<protein>
    <submittedName>
        <fullName evidence="8">Extracellular solute-binding protein</fullName>
    </submittedName>
</protein>
<evidence type="ECO:0000256" key="5">
    <source>
        <dbReference type="ARBA" id="ARBA00023288"/>
    </source>
</evidence>
<evidence type="ECO:0000256" key="7">
    <source>
        <dbReference type="SAM" id="SignalP"/>
    </source>
</evidence>
<keyword evidence="5" id="KW-0449">Lipoprotein</keyword>
<keyword evidence="4" id="KW-0564">Palmitate</keyword>
<keyword evidence="1" id="KW-1003">Cell membrane</keyword>
<dbReference type="KEGG" id="grc:GI584_06335"/>
<gene>
    <name evidence="8" type="ORF">GI584_06335</name>
</gene>
<dbReference type="Gene3D" id="3.40.190.10">
    <property type="entry name" value="Periplasmic binding protein-like II"/>
    <property type="match status" value="1"/>
</dbReference>
<dbReference type="InterPro" id="IPR050490">
    <property type="entry name" value="Bact_solute-bd_prot1"/>
</dbReference>
<dbReference type="InterPro" id="IPR006059">
    <property type="entry name" value="SBP"/>
</dbReference>
<dbReference type="PANTHER" id="PTHR43649:SF33">
    <property type="entry name" value="POLYGALACTURONAN_RHAMNOGALACTURONAN-BINDING PROTEIN YTCQ"/>
    <property type="match status" value="1"/>
</dbReference>
<evidence type="ECO:0000313" key="9">
    <source>
        <dbReference type="Proteomes" id="UP000339690"/>
    </source>
</evidence>
<sequence>MKKRLNILFITLILTAVLAACSSDADNEGDNNGTDDKVSEDMSPEDFEGDLDIWTFFGDVELMAERFEEKYPNVNVNVEVFPGDQYQTKLMNAINSNTDVPDIFDLERSYMGKFINQEFVADLTELGADELVEDYIPYVKELGMGEDGSVRAISDHASPGAFWYHRDLAEEYLGTDDPEEVSEMVSDWDSIIELGQQVQDDSNGEVHLISHFGDVYNTEKNNPELWLEDNSLVIDDQWNEIFENMKSIRDLGIDAKLGYHSGGWGDALNEGGVIMFANPAWASFMVGNEDGEAEGKYGLAETPSGYYEGGTYRAMFNGSDNKALAYEFIKFIAGEEWQQYNLEETGNMPALQSLYEENADSFTHEFFGDQKVLETYYELLMDIPANRATENNNDISTLWYDATSEAIDKGQSYNDAMESFKASVQNNYPEIEVE</sequence>
<evidence type="ECO:0000256" key="6">
    <source>
        <dbReference type="SAM" id="MobiDB-lite"/>
    </source>
</evidence>